<evidence type="ECO:0000256" key="1">
    <source>
        <dbReference type="ARBA" id="ARBA00004651"/>
    </source>
</evidence>
<dbReference type="Proteomes" id="UP000264310">
    <property type="component" value="Unassembled WGS sequence"/>
</dbReference>
<reference evidence="7 8" key="1">
    <citation type="submission" date="2018-08" db="EMBL/GenBank/DDBJ databases">
        <title>Fulvimarina sp. 85, whole genome shotgun sequence.</title>
        <authorList>
            <person name="Tuo L."/>
        </authorList>
    </citation>
    <scope>NUCLEOTIDE SEQUENCE [LARGE SCALE GENOMIC DNA]</scope>
    <source>
        <strain evidence="7 8">85</strain>
    </source>
</reference>
<evidence type="ECO:0000256" key="2">
    <source>
        <dbReference type="ARBA" id="ARBA00022475"/>
    </source>
</evidence>
<dbReference type="Pfam" id="PF03739">
    <property type="entry name" value="LptF_LptG"/>
    <property type="match status" value="1"/>
</dbReference>
<feature type="transmembrane region" description="Helical" evidence="6">
    <location>
        <begin position="276"/>
        <end position="294"/>
    </location>
</feature>
<feature type="transmembrane region" description="Helical" evidence="6">
    <location>
        <begin position="94"/>
        <end position="120"/>
    </location>
</feature>
<evidence type="ECO:0000313" key="7">
    <source>
        <dbReference type="EMBL" id="RFC66204.1"/>
    </source>
</evidence>
<organism evidence="7 8">
    <name type="scientific">Fulvimarina endophytica</name>
    <dbReference type="NCBI Taxonomy" id="2293836"/>
    <lineage>
        <taxon>Bacteria</taxon>
        <taxon>Pseudomonadati</taxon>
        <taxon>Pseudomonadota</taxon>
        <taxon>Alphaproteobacteria</taxon>
        <taxon>Hyphomicrobiales</taxon>
        <taxon>Aurantimonadaceae</taxon>
        <taxon>Fulvimarina</taxon>
    </lineage>
</organism>
<feature type="transmembrane region" description="Helical" evidence="6">
    <location>
        <begin position="65"/>
        <end position="82"/>
    </location>
</feature>
<dbReference type="PANTHER" id="PTHR33529:SF2">
    <property type="entry name" value="LIPOPOLYSACCHARIDE EXPORT SYSTEM PERMEASE PROTEIN LPTG"/>
    <property type="match status" value="1"/>
</dbReference>
<keyword evidence="5 6" id="KW-0472">Membrane</keyword>
<keyword evidence="4 6" id="KW-1133">Transmembrane helix</keyword>
<keyword evidence="3 6" id="KW-0812">Transmembrane</keyword>
<sequence length="360" mass="39800">MRRMTFNRYFLRLYLFNFFATLIAIFALIYLIDLVELSRRSVTDDQPFAVVALFSAMRVPAFVEQAFPFVVLFSSIFTLLSLNRRLELVVARAAGVSIWQILLPFIAGSIFLGLFATFVYNPLSASAKAYAARIEAGTDGVDLSSQAFQTPWLRQNENGVSSIIGAKQVAENGRVLSNATAFVIGRDGTVETRIDAPRAELVEQEWILYRPRVTRIGYTPRDLVEYRLPTSLRPEYIENRLADPETISIWELGSKIDVAASLGFNSMAFSMQYHTLIARPALFVAMTLLAATVATRFSRTGQSGRVFVSGVVAGFVLYVVTFLAQALGSNDVVPPIVAAWFPVLAAGLFGVTILLHQEDG</sequence>
<dbReference type="GO" id="GO:0043190">
    <property type="term" value="C:ATP-binding cassette (ABC) transporter complex"/>
    <property type="evidence" value="ECO:0007669"/>
    <property type="project" value="InterPro"/>
</dbReference>
<evidence type="ECO:0000256" key="3">
    <source>
        <dbReference type="ARBA" id="ARBA00022692"/>
    </source>
</evidence>
<proteinExistence type="predicted"/>
<keyword evidence="8" id="KW-1185">Reference proteome</keyword>
<protein>
    <submittedName>
        <fullName evidence="7">LPS export ABC transporter permease LptG</fullName>
    </submittedName>
</protein>
<dbReference type="EMBL" id="QURL01000001">
    <property type="protein sequence ID" value="RFC66204.1"/>
    <property type="molecule type" value="Genomic_DNA"/>
</dbReference>
<feature type="transmembrane region" description="Helical" evidence="6">
    <location>
        <begin position="306"/>
        <end position="327"/>
    </location>
</feature>
<dbReference type="GO" id="GO:0015920">
    <property type="term" value="P:lipopolysaccharide transport"/>
    <property type="evidence" value="ECO:0007669"/>
    <property type="project" value="TreeGrafter"/>
</dbReference>
<dbReference type="AlphaFoldDB" id="A0A371XAY1"/>
<evidence type="ECO:0000256" key="5">
    <source>
        <dbReference type="ARBA" id="ARBA00023136"/>
    </source>
</evidence>
<dbReference type="GO" id="GO:0055085">
    <property type="term" value="P:transmembrane transport"/>
    <property type="evidence" value="ECO:0007669"/>
    <property type="project" value="InterPro"/>
</dbReference>
<comment type="caution">
    <text evidence="7">The sequence shown here is derived from an EMBL/GenBank/DDBJ whole genome shotgun (WGS) entry which is preliminary data.</text>
</comment>
<accession>A0A371XAY1</accession>
<dbReference type="OrthoDB" id="9798468at2"/>
<evidence type="ECO:0000256" key="4">
    <source>
        <dbReference type="ARBA" id="ARBA00022989"/>
    </source>
</evidence>
<dbReference type="PANTHER" id="PTHR33529">
    <property type="entry name" value="SLR0882 PROTEIN-RELATED"/>
    <property type="match status" value="1"/>
</dbReference>
<evidence type="ECO:0000313" key="8">
    <source>
        <dbReference type="Proteomes" id="UP000264310"/>
    </source>
</evidence>
<feature type="transmembrane region" description="Helical" evidence="6">
    <location>
        <begin position="12"/>
        <end position="32"/>
    </location>
</feature>
<dbReference type="NCBIfam" id="TIGR04408">
    <property type="entry name" value="LptG_lptG"/>
    <property type="match status" value="1"/>
</dbReference>
<keyword evidence="2" id="KW-1003">Cell membrane</keyword>
<evidence type="ECO:0000256" key="6">
    <source>
        <dbReference type="SAM" id="Phobius"/>
    </source>
</evidence>
<dbReference type="InterPro" id="IPR005495">
    <property type="entry name" value="LptG/LptF_permease"/>
</dbReference>
<feature type="transmembrane region" description="Helical" evidence="6">
    <location>
        <begin position="333"/>
        <end position="355"/>
    </location>
</feature>
<comment type="subcellular location">
    <subcellularLocation>
        <location evidence="1">Cell membrane</location>
        <topology evidence="1">Multi-pass membrane protein</topology>
    </subcellularLocation>
</comment>
<name>A0A371XAY1_9HYPH</name>
<dbReference type="RefSeq" id="WP_116681455.1">
    <property type="nucleotide sequence ID" value="NZ_QURL01000001.1"/>
</dbReference>
<dbReference type="InterPro" id="IPR030923">
    <property type="entry name" value="LptG"/>
</dbReference>
<gene>
    <name evidence="7" type="primary">lptG</name>
    <name evidence="7" type="ORF">DYI37_01700</name>
</gene>